<organism evidence="4 5">
    <name type="scientific">Pengzhenrongella frigida</name>
    <dbReference type="NCBI Taxonomy" id="1259133"/>
    <lineage>
        <taxon>Bacteria</taxon>
        <taxon>Bacillati</taxon>
        <taxon>Actinomycetota</taxon>
        <taxon>Actinomycetes</taxon>
        <taxon>Micrococcales</taxon>
        <taxon>Pengzhenrongella</taxon>
    </lineage>
</organism>
<feature type="compositionally biased region" description="Basic residues" evidence="2">
    <location>
        <begin position="1"/>
        <end position="14"/>
    </location>
</feature>
<sequence>MAGKHRRIGPKKSQRWLPPGRVGPYSRAYRQTLPQSFALERNPMSIDQFLEVAAPAAPADFFESLARSAPAPDWLFAGIVRAWCLDPVRTTVTMITVSENATFLVASDGAPIAVTRVARPGYMADAAAFESEVAWVSTLSSSGLVPVPQGLPTVDGSFVAVVPDERGVTWWCVSYSYVAGTILEDVTDPVPYYREIGRTTALLHDHAARWTPPAGFRRHSWELTDMVGPGCRWGHWQDVGYEPDELAIVAAAEAAALASLAGAPRTADTWGLIHADLRPSNIMIDADRLTVIDFDDCGFSWFLYDFASALTFMEHMVDAGTMATRWIEGYTQVRPLSPAQLRLGCDLSMIRRLQMLGWTTTHREDALPPALWSAQKSGTLEVAQRYLRSPTWLID</sequence>
<feature type="domain" description="Aminoglycoside phosphotransferase" evidence="3">
    <location>
        <begin position="99"/>
        <end position="334"/>
    </location>
</feature>
<evidence type="ECO:0000313" key="5">
    <source>
        <dbReference type="Proteomes" id="UP000293764"/>
    </source>
</evidence>
<dbReference type="GO" id="GO:0019202">
    <property type="term" value="F:amino acid kinase activity"/>
    <property type="evidence" value="ECO:0007669"/>
    <property type="project" value="TreeGrafter"/>
</dbReference>
<evidence type="ECO:0000256" key="1">
    <source>
        <dbReference type="ARBA" id="ARBA00038240"/>
    </source>
</evidence>
<dbReference type="PANTHER" id="PTHR21064:SF6">
    <property type="entry name" value="AMINOGLYCOSIDE PHOSPHOTRANSFERASE DOMAIN-CONTAINING PROTEIN"/>
    <property type="match status" value="1"/>
</dbReference>
<evidence type="ECO:0000259" key="3">
    <source>
        <dbReference type="Pfam" id="PF01636"/>
    </source>
</evidence>
<dbReference type="Pfam" id="PF01636">
    <property type="entry name" value="APH"/>
    <property type="match status" value="1"/>
</dbReference>
<comment type="caution">
    <text evidence="4">The sequence shown here is derived from an EMBL/GenBank/DDBJ whole genome shotgun (WGS) entry which is preliminary data.</text>
</comment>
<name>A0A4Q5N5E6_9MICO</name>
<protein>
    <submittedName>
        <fullName evidence="4">Phosphotransferase</fullName>
    </submittedName>
</protein>
<gene>
    <name evidence="4" type="ORF">EUA98_09275</name>
</gene>
<reference evidence="4 5" key="1">
    <citation type="submission" date="2019-01" db="EMBL/GenBank/DDBJ databases">
        <title>Novel species of Cellulomonas.</title>
        <authorList>
            <person name="Liu Q."/>
            <person name="Xin Y.-H."/>
        </authorList>
    </citation>
    <scope>NUCLEOTIDE SEQUENCE [LARGE SCALE GENOMIC DNA]</scope>
    <source>
        <strain evidence="4 5">HLT2-17</strain>
    </source>
</reference>
<keyword evidence="5" id="KW-1185">Reference proteome</keyword>
<dbReference type="EMBL" id="SDWW01000018">
    <property type="protein sequence ID" value="RYV51331.1"/>
    <property type="molecule type" value="Genomic_DNA"/>
</dbReference>
<comment type="similarity">
    <text evidence="1">Belongs to the pseudomonas-type ThrB family.</text>
</comment>
<dbReference type="Gene3D" id="3.90.1200.10">
    <property type="match status" value="1"/>
</dbReference>
<feature type="region of interest" description="Disordered" evidence="2">
    <location>
        <begin position="1"/>
        <end position="23"/>
    </location>
</feature>
<dbReference type="InterPro" id="IPR050249">
    <property type="entry name" value="Pseudomonas-type_ThrB"/>
</dbReference>
<dbReference type="InterPro" id="IPR002575">
    <property type="entry name" value="Aminoglycoside_PTrfase"/>
</dbReference>
<dbReference type="AlphaFoldDB" id="A0A4Q5N5E6"/>
<dbReference type="OrthoDB" id="241498at2"/>
<evidence type="ECO:0000256" key="2">
    <source>
        <dbReference type="SAM" id="MobiDB-lite"/>
    </source>
</evidence>
<accession>A0A4Q5N5E6</accession>
<keyword evidence="4" id="KW-0808">Transferase</keyword>
<proteinExistence type="inferred from homology"/>
<dbReference type="InterPro" id="IPR011009">
    <property type="entry name" value="Kinase-like_dom_sf"/>
</dbReference>
<evidence type="ECO:0000313" key="4">
    <source>
        <dbReference type="EMBL" id="RYV51331.1"/>
    </source>
</evidence>
<dbReference type="SUPFAM" id="SSF56112">
    <property type="entry name" value="Protein kinase-like (PK-like)"/>
    <property type="match status" value="1"/>
</dbReference>
<dbReference type="PANTHER" id="PTHR21064">
    <property type="entry name" value="AMINOGLYCOSIDE PHOSPHOTRANSFERASE DOMAIN-CONTAINING PROTEIN-RELATED"/>
    <property type="match status" value="1"/>
</dbReference>
<dbReference type="Proteomes" id="UP000293764">
    <property type="component" value="Unassembled WGS sequence"/>
</dbReference>